<evidence type="ECO:0000313" key="2">
    <source>
        <dbReference type="Proteomes" id="UP000034562"/>
    </source>
</evidence>
<dbReference type="Proteomes" id="UP000034562">
    <property type="component" value="Unassembled WGS sequence"/>
</dbReference>
<comment type="caution">
    <text evidence="1">The sequence shown here is derived from an EMBL/GenBank/DDBJ whole genome shotgun (WGS) entry which is preliminary data.</text>
</comment>
<accession>A0A0G0VG65</accession>
<organism evidence="1 2">
    <name type="scientific">Candidatus Woesebacteria bacterium GW2011_GWA2_40_7b</name>
    <dbReference type="NCBI Taxonomy" id="1618563"/>
    <lineage>
        <taxon>Bacteria</taxon>
        <taxon>Candidatus Woeseibacteriota</taxon>
    </lineage>
</organism>
<dbReference type="EMBL" id="LBZK01000009">
    <property type="protein sequence ID" value="KKR71060.1"/>
    <property type="molecule type" value="Genomic_DNA"/>
</dbReference>
<sequence length="384" mass="44385">MVERQTKFEELPVFDSLRLLEGARSVISYGEMTIEKREKGVRTNVSNIEVLLPFFLDKMGLIKGRLEGESGFMKDPTAAIIGSHLHNIDALLSLVANRSTGTLVKSVFPTYTPKERLSFEHATDDIISFERGNLFELMTGAVANYKEIYLKNKAAQFGQPPLFPGVKSNIEREIEVITDPQTGESEKRLIDSWASEFMKPSPLTWEFRNDVILQREVDIVLNLANEGLQFTGRLDSIVRLERMDKLVVSQITDFKTGKARVKTDLEKEIALRQILMMRLMAEWFTARFLVGRKSLNMETSAFIFKKNFGNKTVERRLDQFAYRRFDKNTGTMSVEVADISDQSRIEMEKWLMWYGAMVHKFEREVRNLIRNKTQFDIRNLELVK</sequence>
<dbReference type="STRING" id="1618563.UU12_C0009G0004"/>
<dbReference type="AlphaFoldDB" id="A0A0G0VG65"/>
<reference evidence="1 2" key="1">
    <citation type="journal article" date="2015" name="Nature">
        <title>rRNA introns, odd ribosomes, and small enigmatic genomes across a large radiation of phyla.</title>
        <authorList>
            <person name="Brown C.T."/>
            <person name="Hug L.A."/>
            <person name="Thomas B.C."/>
            <person name="Sharon I."/>
            <person name="Castelle C.J."/>
            <person name="Singh A."/>
            <person name="Wilkins M.J."/>
            <person name="Williams K.H."/>
            <person name="Banfield J.F."/>
        </authorList>
    </citation>
    <scope>NUCLEOTIDE SEQUENCE [LARGE SCALE GENOMIC DNA]</scope>
</reference>
<evidence type="ECO:0008006" key="3">
    <source>
        <dbReference type="Google" id="ProtNLM"/>
    </source>
</evidence>
<evidence type="ECO:0000313" key="1">
    <source>
        <dbReference type="EMBL" id="KKR71060.1"/>
    </source>
</evidence>
<proteinExistence type="predicted"/>
<name>A0A0G0VG65_9BACT</name>
<gene>
    <name evidence="1" type="ORF">UU12_C0009G0004</name>
</gene>
<protein>
    <recommendedName>
        <fullName evidence="3">PD-(D/E)XK endonuclease-like domain-containing protein</fullName>
    </recommendedName>
</protein>